<keyword evidence="1" id="KW-1133">Transmembrane helix</keyword>
<evidence type="ECO:0000313" key="3">
    <source>
        <dbReference type="Proteomes" id="UP000267821"/>
    </source>
</evidence>
<reference evidence="2 3" key="1">
    <citation type="journal article" date="2018" name="Nat. Ecol. Evol.">
        <title>Pezizomycetes genomes reveal the molecular basis of ectomycorrhizal truffle lifestyle.</title>
        <authorList>
            <person name="Murat C."/>
            <person name="Payen T."/>
            <person name="Noel B."/>
            <person name="Kuo A."/>
            <person name="Morin E."/>
            <person name="Chen J."/>
            <person name="Kohler A."/>
            <person name="Krizsan K."/>
            <person name="Balestrini R."/>
            <person name="Da Silva C."/>
            <person name="Montanini B."/>
            <person name="Hainaut M."/>
            <person name="Levati E."/>
            <person name="Barry K.W."/>
            <person name="Belfiori B."/>
            <person name="Cichocki N."/>
            <person name="Clum A."/>
            <person name="Dockter R.B."/>
            <person name="Fauchery L."/>
            <person name="Guy J."/>
            <person name="Iotti M."/>
            <person name="Le Tacon F."/>
            <person name="Lindquist E.A."/>
            <person name="Lipzen A."/>
            <person name="Malagnac F."/>
            <person name="Mello A."/>
            <person name="Molinier V."/>
            <person name="Miyauchi S."/>
            <person name="Poulain J."/>
            <person name="Riccioni C."/>
            <person name="Rubini A."/>
            <person name="Sitrit Y."/>
            <person name="Splivallo R."/>
            <person name="Traeger S."/>
            <person name="Wang M."/>
            <person name="Zifcakova L."/>
            <person name="Wipf D."/>
            <person name="Zambonelli A."/>
            <person name="Paolocci F."/>
            <person name="Nowrousian M."/>
            <person name="Ottonello S."/>
            <person name="Baldrian P."/>
            <person name="Spatafora J.W."/>
            <person name="Henrissat B."/>
            <person name="Nagy L.G."/>
            <person name="Aury J.M."/>
            <person name="Wincker P."/>
            <person name="Grigoriev I.V."/>
            <person name="Bonfante P."/>
            <person name="Martin F.M."/>
        </authorList>
    </citation>
    <scope>NUCLEOTIDE SEQUENCE [LARGE SCALE GENOMIC DNA]</scope>
    <source>
        <strain evidence="2 3">ATCC MYA-4762</strain>
    </source>
</reference>
<keyword evidence="3" id="KW-1185">Reference proteome</keyword>
<dbReference type="Proteomes" id="UP000267821">
    <property type="component" value="Unassembled WGS sequence"/>
</dbReference>
<keyword evidence="1" id="KW-0812">Transmembrane</keyword>
<dbReference type="AlphaFoldDB" id="A0A3N4LK80"/>
<organism evidence="2 3">
    <name type="scientific">Terfezia boudieri ATCC MYA-4762</name>
    <dbReference type="NCBI Taxonomy" id="1051890"/>
    <lineage>
        <taxon>Eukaryota</taxon>
        <taxon>Fungi</taxon>
        <taxon>Dikarya</taxon>
        <taxon>Ascomycota</taxon>
        <taxon>Pezizomycotina</taxon>
        <taxon>Pezizomycetes</taxon>
        <taxon>Pezizales</taxon>
        <taxon>Pezizaceae</taxon>
        <taxon>Terfezia</taxon>
    </lineage>
</organism>
<evidence type="ECO:0000313" key="2">
    <source>
        <dbReference type="EMBL" id="RPB21869.1"/>
    </source>
</evidence>
<dbReference type="EMBL" id="ML121556">
    <property type="protein sequence ID" value="RPB21869.1"/>
    <property type="molecule type" value="Genomic_DNA"/>
</dbReference>
<name>A0A3N4LK80_9PEZI</name>
<protein>
    <submittedName>
        <fullName evidence="2">Uncharacterized protein</fullName>
    </submittedName>
</protein>
<feature type="transmembrane region" description="Helical" evidence="1">
    <location>
        <begin position="32"/>
        <end position="50"/>
    </location>
</feature>
<dbReference type="InParanoid" id="A0A3N4LK80"/>
<keyword evidence="1" id="KW-0472">Membrane</keyword>
<gene>
    <name evidence="2" type="ORF">L211DRAFT_408922</name>
</gene>
<accession>A0A3N4LK80</accession>
<evidence type="ECO:0000256" key="1">
    <source>
        <dbReference type="SAM" id="Phobius"/>
    </source>
</evidence>
<proteinExistence type="predicted"/>
<sequence>MSPVDSLSCSFYSIYFLISVTAEGGCGNQHHQASVIRLILVEIILVALFGQRGIKSGVRKCRYI</sequence>